<name>A0ACA9Y9G9_9ASCO</name>
<protein>
    <submittedName>
        <fullName evidence="1">Uncharacterized protein</fullName>
    </submittedName>
</protein>
<evidence type="ECO:0000313" key="2">
    <source>
        <dbReference type="Proteomes" id="UP001152531"/>
    </source>
</evidence>
<reference evidence="1" key="1">
    <citation type="submission" date="2022-06" db="EMBL/GenBank/DDBJ databases">
        <authorList>
            <person name="Legras J.-L."/>
            <person name="Devillers H."/>
            <person name="Grondin C."/>
        </authorList>
    </citation>
    <scope>NUCLEOTIDE SEQUENCE</scope>
    <source>
        <strain evidence="1">CLIB 1444</strain>
    </source>
</reference>
<evidence type="ECO:0000313" key="1">
    <source>
        <dbReference type="EMBL" id="CAH6721690.1"/>
    </source>
</evidence>
<proteinExistence type="predicted"/>
<gene>
    <name evidence="1" type="ORF">CLIB1444_07S00210</name>
</gene>
<organism evidence="1 2">
    <name type="scientific">[Candida] jaroonii</name>
    <dbReference type="NCBI Taxonomy" id="467808"/>
    <lineage>
        <taxon>Eukaryota</taxon>
        <taxon>Fungi</taxon>
        <taxon>Dikarya</taxon>
        <taxon>Ascomycota</taxon>
        <taxon>Saccharomycotina</taxon>
        <taxon>Pichiomycetes</taxon>
        <taxon>Debaryomycetaceae</taxon>
        <taxon>Yamadazyma</taxon>
    </lineage>
</organism>
<dbReference type="Proteomes" id="UP001152531">
    <property type="component" value="Unassembled WGS sequence"/>
</dbReference>
<comment type="caution">
    <text evidence="1">The sequence shown here is derived from an EMBL/GenBank/DDBJ whole genome shotgun (WGS) entry which is preliminary data.</text>
</comment>
<sequence length="764" mass="89151">MESSGTTPSPPPHVKRQLQQACDSCRLRKMKCSKDFPTCVKCKEHNWKCVYSPKVVRSPLTRAHMTQLEKKAENLEKLLKRMLPEDIEVQELLRIVENESKETETTLDQIHQKVFKQVNLTANDLSNGPITLEKINALSHKKITEGEKYDVKSKKSVKNLEFQPEDYLINIKQSDLNFFDERDDNYDDANMNIYDSSIDGMAALSNDTGLRFDVNSSNGYFGINSSNGLLKFLQLKSEKNGNSIIELDLTQGGNEDLHNELEDIEYEMGFLLDEEISNIWSSINSGRLEDLLNDSNFQSLMIEAFFGSYYQVYPIINKKRFMKHYEQYKYVNAINFNDSKMISFLILLNTILAIGLWCKFGENSKLHTFYYQKVKSYIQQINIFEYSDTHLLDSFVLLSNYVQKTNKPNTCWNYLGMATRIATSLGLHKEVKVDKSQPMNLELFEEIEIRKRQWWGMYFFDVGTTLTFGRPLTIPPLSTIDLEPVSNIDDNLLRQGLPIDEVKVNYPTIYTTLIYESELTKISTRIYNYNSTILKLKNDKSKMIGLLDMNDLLDTFVSTLPSFYNEDENISIQEVLKTGYQQVPKWFALSRLRLIARYKNLQILIFRYILWETIERGKDITYLGLVKKCRKICFEASLKTIRIVDSFVNNNELDYLSSWYATYFLFQAILVPILKIVIDQNVTNDVKDSEFKQEELYKYIETSKATFTKLRKFNKLAGKFIKLIDLLLYGKKDSINYKNDIEMFNKFDDLFDFNFNENPAPDFE</sequence>
<keyword evidence="2" id="KW-1185">Reference proteome</keyword>
<dbReference type="EMBL" id="CALSDN010000007">
    <property type="protein sequence ID" value="CAH6721690.1"/>
    <property type="molecule type" value="Genomic_DNA"/>
</dbReference>
<accession>A0ACA9Y9G9</accession>